<dbReference type="RefSeq" id="WP_110377689.1">
    <property type="nucleotide sequence ID" value="NZ_JAHBRY010000001.1"/>
</dbReference>
<sequence>MTARKFGIGQPARRLEDLRFITGVGTYTSDILPEGTAQAVVLRSPHAHARFSIADLATARAMPGVLMILTAADIAEIGDLQCLAGVKNHDGSPLNRTSYPVLARDVVLHVGDAVAFVVAETELQAQEAAESIVVDWEPLPAAVEIDASLAEGAPLVRPELGNNIAFETKIGDEAAIDAIFAKADRVVGLDIVNNRLVSNYMETRACLAEYDRESGRWTITLGSQGSHDIRDNLAKNLLKVDPSRIRVITPDVGGGFGTKIFMYREYPLCAVAAERLGRPVRWVAGRGEHFLADTHGRANATRAEMALDKRGRFLGLKVDLRADIGAYLSQYAPYIPTEGIRMSPGCYDIPAFFGRVRGVYTNTTPVDAYRGAGRPEAAYMIERLVDHIARTIGSTPDKIRALNFIKPSAMPHRTQTGRLYDTGEFEGHMREAMEKADWAGFKDRLKASRRAGRLRGIGLATYIEACSGGGAEASTVSLEKDGSFKVAIGTQSNGQGHATAYAQIVSEYFDVPLDAVAVLQGDTDTVATGSGTGGSRSIPVGGAALARASDDLADKLKRLAAEALEAGVADLEIEGGRIRIAGTDRAMALSEIAALPSATPAAVTSAEAWTPPEPTYPNGSHICELEIDPDTGTVEIQRYTVVDDFGRAMNPLLLAGQVHGGAAQGIGQALLERTMFDADGQLITASMMDYGVPRADLIPSFSFSTRNVPSTTNALGMKGAGEAGAIGACPAVINAVVDALQRATGIMHIDMPATPDRIFAVLSEADVAAA</sequence>
<dbReference type="GO" id="GO:0016491">
    <property type="term" value="F:oxidoreductase activity"/>
    <property type="evidence" value="ECO:0007669"/>
    <property type="project" value="UniProtKB-KW"/>
</dbReference>
<proteinExistence type="predicted"/>
<dbReference type="Gene3D" id="3.90.1170.50">
    <property type="entry name" value="Aldehyde oxidase/xanthine dehydrogenase, a/b hammerhead"/>
    <property type="match status" value="1"/>
</dbReference>
<gene>
    <name evidence="4" type="ORF">C7450_11433</name>
</gene>
<dbReference type="SUPFAM" id="SSF56003">
    <property type="entry name" value="Molybdenum cofactor-binding domain"/>
    <property type="match status" value="1"/>
</dbReference>
<evidence type="ECO:0000259" key="3">
    <source>
        <dbReference type="SMART" id="SM01008"/>
    </source>
</evidence>
<dbReference type="InterPro" id="IPR037165">
    <property type="entry name" value="AldOxase/xan_DH_Mopterin-bd_sf"/>
</dbReference>
<accession>A0A2V3U6C4</accession>
<evidence type="ECO:0000256" key="2">
    <source>
        <dbReference type="ARBA" id="ARBA00023002"/>
    </source>
</evidence>
<dbReference type="Proteomes" id="UP000248021">
    <property type="component" value="Unassembled WGS sequence"/>
</dbReference>
<keyword evidence="5" id="KW-1185">Reference proteome</keyword>
<dbReference type="InterPro" id="IPR016208">
    <property type="entry name" value="Ald_Oxase/xanthine_DH-like"/>
</dbReference>
<evidence type="ECO:0000313" key="5">
    <source>
        <dbReference type="Proteomes" id="UP000248021"/>
    </source>
</evidence>
<feature type="domain" description="Aldehyde oxidase/xanthine dehydrogenase a/b hammerhead" evidence="3">
    <location>
        <begin position="22"/>
        <end position="140"/>
    </location>
</feature>
<protein>
    <submittedName>
        <fullName evidence="4">Xanthine dehydrogenase molybdenum binding subunit apoprotein</fullName>
    </submittedName>
</protein>
<evidence type="ECO:0000256" key="1">
    <source>
        <dbReference type="ARBA" id="ARBA00022505"/>
    </source>
</evidence>
<dbReference type="PANTHER" id="PTHR11908:SF132">
    <property type="entry name" value="ALDEHYDE OXIDASE 1-RELATED"/>
    <property type="match status" value="1"/>
</dbReference>
<dbReference type="AlphaFoldDB" id="A0A2V3U6C4"/>
<dbReference type="OrthoDB" id="9758509at2"/>
<dbReference type="Pfam" id="PF01315">
    <property type="entry name" value="Ald_Xan_dh_C"/>
    <property type="match status" value="1"/>
</dbReference>
<dbReference type="InterPro" id="IPR036856">
    <property type="entry name" value="Ald_Oxase/Xan_DH_a/b_sf"/>
</dbReference>
<dbReference type="SMART" id="SM01008">
    <property type="entry name" value="Ald_Xan_dh_C"/>
    <property type="match status" value="1"/>
</dbReference>
<dbReference type="InterPro" id="IPR008274">
    <property type="entry name" value="AldOxase/xan_DH_MoCoBD1"/>
</dbReference>
<dbReference type="GO" id="GO:0005506">
    <property type="term" value="F:iron ion binding"/>
    <property type="evidence" value="ECO:0007669"/>
    <property type="project" value="InterPro"/>
</dbReference>
<keyword evidence="2" id="KW-0560">Oxidoreductase</keyword>
<dbReference type="InterPro" id="IPR000674">
    <property type="entry name" value="Ald_Oxase/Xan_DH_a/b"/>
</dbReference>
<comment type="caution">
    <text evidence="4">The sequence shown here is derived from an EMBL/GenBank/DDBJ whole genome shotgun (WGS) entry which is preliminary data.</text>
</comment>
<reference evidence="4 5" key="1">
    <citation type="submission" date="2018-05" db="EMBL/GenBank/DDBJ databases">
        <title>Genomic Encyclopedia of Type Strains, Phase IV (KMG-IV): sequencing the most valuable type-strain genomes for metagenomic binning, comparative biology and taxonomic classification.</title>
        <authorList>
            <person name="Goeker M."/>
        </authorList>
    </citation>
    <scope>NUCLEOTIDE SEQUENCE [LARGE SCALE GENOMIC DNA]</scope>
    <source>
        <strain evidence="4 5">DSM 6462</strain>
    </source>
</reference>
<organism evidence="4 5">
    <name type="scientific">Chelatococcus asaccharovorans</name>
    <dbReference type="NCBI Taxonomy" id="28210"/>
    <lineage>
        <taxon>Bacteria</taxon>
        <taxon>Pseudomonadati</taxon>
        <taxon>Pseudomonadota</taxon>
        <taxon>Alphaproteobacteria</taxon>
        <taxon>Hyphomicrobiales</taxon>
        <taxon>Chelatococcaceae</taxon>
        <taxon>Chelatococcus</taxon>
    </lineage>
</organism>
<dbReference type="Pfam" id="PF20256">
    <property type="entry name" value="MoCoBD_2"/>
    <property type="match status" value="1"/>
</dbReference>
<dbReference type="SUPFAM" id="SSF54665">
    <property type="entry name" value="CO dehydrogenase molybdoprotein N-domain-like"/>
    <property type="match status" value="1"/>
</dbReference>
<dbReference type="EMBL" id="QJJK01000014">
    <property type="protein sequence ID" value="PXW53157.1"/>
    <property type="molecule type" value="Genomic_DNA"/>
</dbReference>
<name>A0A2V3U6C4_9HYPH</name>
<dbReference type="InterPro" id="IPR046867">
    <property type="entry name" value="AldOxase/xan_DH_MoCoBD2"/>
</dbReference>
<evidence type="ECO:0000313" key="4">
    <source>
        <dbReference type="EMBL" id="PXW53157.1"/>
    </source>
</evidence>
<dbReference type="PANTHER" id="PTHR11908">
    <property type="entry name" value="XANTHINE DEHYDROGENASE"/>
    <property type="match status" value="1"/>
</dbReference>
<dbReference type="Gene3D" id="3.30.365.10">
    <property type="entry name" value="Aldehyde oxidase/xanthine dehydrogenase, molybdopterin binding domain"/>
    <property type="match status" value="4"/>
</dbReference>
<dbReference type="Pfam" id="PF02738">
    <property type="entry name" value="MoCoBD_1"/>
    <property type="match status" value="1"/>
</dbReference>
<keyword evidence="1" id="KW-0500">Molybdenum</keyword>